<proteinExistence type="predicted"/>
<evidence type="ECO:0000313" key="1">
    <source>
        <dbReference type="EMBL" id="KAL2504582.1"/>
    </source>
</evidence>
<evidence type="ECO:0000313" key="2">
    <source>
        <dbReference type="Proteomes" id="UP001604336"/>
    </source>
</evidence>
<organism evidence="1 2">
    <name type="scientific">Abeliophyllum distichum</name>
    <dbReference type="NCBI Taxonomy" id="126358"/>
    <lineage>
        <taxon>Eukaryota</taxon>
        <taxon>Viridiplantae</taxon>
        <taxon>Streptophyta</taxon>
        <taxon>Embryophyta</taxon>
        <taxon>Tracheophyta</taxon>
        <taxon>Spermatophyta</taxon>
        <taxon>Magnoliopsida</taxon>
        <taxon>eudicotyledons</taxon>
        <taxon>Gunneridae</taxon>
        <taxon>Pentapetalae</taxon>
        <taxon>asterids</taxon>
        <taxon>lamiids</taxon>
        <taxon>Lamiales</taxon>
        <taxon>Oleaceae</taxon>
        <taxon>Forsythieae</taxon>
        <taxon>Abeliophyllum</taxon>
    </lineage>
</organism>
<name>A0ABD1SVW6_9LAMI</name>
<dbReference type="Proteomes" id="UP001604336">
    <property type="component" value="Unassembled WGS sequence"/>
</dbReference>
<dbReference type="EMBL" id="JBFOLK010000006">
    <property type="protein sequence ID" value="KAL2504582.1"/>
    <property type="molecule type" value="Genomic_DNA"/>
</dbReference>
<protein>
    <submittedName>
        <fullName evidence="1">Uncharacterized protein</fullName>
    </submittedName>
</protein>
<gene>
    <name evidence="1" type="ORF">Adt_20203</name>
</gene>
<dbReference type="AlphaFoldDB" id="A0ABD1SVW6"/>
<sequence>MLMMEVSKGFRVLKKRTFYKKLLMKKNLWAEREIILTDFPYSEMVNLINSCGWQKVSKPHLAYLLLVKEFISNFNHAIEEPEADHRYTTWVRGFSPAVIEIYYGLTVNDIEHVPAELEMALVTQFLYGRADAWPIVGPKFLHN</sequence>
<reference evidence="2" key="1">
    <citation type="submission" date="2024-07" db="EMBL/GenBank/DDBJ databases">
        <title>Two chromosome-level genome assemblies of Korean endemic species Abeliophyllum distichum and Forsythia ovata (Oleaceae).</title>
        <authorList>
            <person name="Jang H."/>
        </authorList>
    </citation>
    <scope>NUCLEOTIDE SEQUENCE [LARGE SCALE GENOMIC DNA]</scope>
</reference>
<comment type="caution">
    <text evidence="1">The sequence shown here is derived from an EMBL/GenBank/DDBJ whole genome shotgun (WGS) entry which is preliminary data.</text>
</comment>
<keyword evidence="2" id="KW-1185">Reference proteome</keyword>
<accession>A0ABD1SVW6</accession>